<feature type="transmembrane region" description="Helical" evidence="1">
    <location>
        <begin position="109"/>
        <end position="130"/>
    </location>
</feature>
<dbReference type="AlphaFoldDB" id="A0A2S3Z631"/>
<feature type="transmembrane region" description="Helical" evidence="1">
    <location>
        <begin position="242"/>
        <end position="271"/>
    </location>
</feature>
<comment type="caution">
    <text evidence="2">The sequence shown here is derived from an EMBL/GenBank/DDBJ whole genome shotgun (WGS) entry which is preliminary data.</text>
</comment>
<reference evidence="2 3" key="1">
    <citation type="submission" date="2018-01" db="EMBL/GenBank/DDBJ databases">
        <title>Cryobacterium sp. nov., from glaciers in China.</title>
        <authorList>
            <person name="Liu Q."/>
            <person name="Xin Y.-H."/>
        </authorList>
    </citation>
    <scope>NUCLEOTIDE SEQUENCE [LARGE SCALE GENOMIC DNA]</scope>
    <source>
        <strain evidence="2 3">TMB1-8</strain>
    </source>
</reference>
<feature type="transmembrane region" description="Helical" evidence="1">
    <location>
        <begin position="21"/>
        <end position="45"/>
    </location>
</feature>
<dbReference type="SUPFAM" id="SSF53474">
    <property type="entry name" value="alpha/beta-Hydrolases"/>
    <property type="match status" value="1"/>
</dbReference>
<proteinExistence type="predicted"/>
<keyword evidence="1" id="KW-1133">Transmembrane helix</keyword>
<feature type="transmembrane region" description="Helical" evidence="1">
    <location>
        <begin position="365"/>
        <end position="389"/>
    </location>
</feature>
<feature type="transmembrane region" description="Helical" evidence="1">
    <location>
        <begin position="409"/>
        <end position="434"/>
    </location>
</feature>
<feature type="transmembrane region" description="Helical" evidence="1">
    <location>
        <begin position="196"/>
        <end position="221"/>
    </location>
</feature>
<evidence type="ECO:0000313" key="2">
    <source>
        <dbReference type="EMBL" id="POH59671.1"/>
    </source>
</evidence>
<name>A0A2S3Z631_9MICO</name>
<sequence>MPPEGGTAGPRYPRRYTFDPMIVSFVVIQGLLLSATMLIWTIAMVETVLAHFRITIDTVERASSLVVGGTAWFLIVGVVFNGLVTTSARAEVELPDRSGGGARTTRTRIRAVALIIANAAVIAGIATWLVRVNPGQIASWSEPLGNAPMWQWNDLLDVPFASTIAPFPVTDSNSPCYLDEDVVGCYAKLNIDGGGAILLDVLSVSILIGFFVSAFLAVLIYARALVTRFTARSDRREHSASLASGAFLIFGSWLLLVTFFSATRLGLFWFLELIGPFLPGSWYFPHLAQPYFIVLPYQLTPYDLSLANFMPLLGLLGLAAFAICAGLSGVFVKVGSSLFSVPMAKGSRSMRYLHRTVGALDRNMLGVIFATGMLFAGAIALFLVLYGELHRRFPTDWRPDQLDLNRIEMASGVAQLVGLLVTAIAVVTVAFITVSGGDGKLKQTLDIVADIAGFWPREWHPLAGASYRREVMNGLAGAIDARNHARVLLIGHSQGSVISFWYASHVSRIPGRIDLVTCGSPILTIYAALFPRWFNTRQNTETLVELRSWTNVWRFTDPIASPIPPELDDSVRGIRNLEAPDPADKSVKRTTRVRGHGNYWTDPVQTSIVAELAGTRRTSQ</sequence>
<feature type="transmembrane region" description="Helical" evidence="1">
    <location>
        <begin position="312"/>
        <end position="344"/>
    </location>
</feature>
<gene>
    <name evidence="2" type="ORF">C3B59_17420</name>
</gene>
<accession>A0A2S3Z631</accession>
<feature type="transmembrane region" description="Helical" evidence="1">
    <location>
        <begin position="65"/>
        <end position="88"/>
    </location>
</feature>
<keyword evidence="1" id="KW-0812">Transmembrane</keyword>
<evidence type="ECO:0008006" key="4">
    <source>
        <dbReference type="Google" id="ProtNLM"/>
    </source>
</evidence>
<dbReference type="Gene3D" id="3.40.50.1820">
    <property type="entry name" value="alpha/beta hydrolase"/>
    <property type="match status" value="1"/>
</dbReference>
<evidence type="ECO:0000256" key="1">
    <source>
        <dbReference type="SAM" id="Phobius"/>
    </source>
</evidence>
<evidence type="ECO:0000313" key="3">
    <source>
        <dbReference type="Proteomes" id="UP000237104"/>
    </source>
</evidence>
<protein>
    <recommendedName>
        <fullName evidence="4">Integral membrane protein</fullName>
    </recommendedName>
</protein>
<dbReference type="Proteomes" id="UP000237104">
    <property type="component" value="Unassembled WGS sequence"/>
</dbReference>
<dbReference type="InterPro" id="IPR029058">
    <property type="entry name" value="AB_hydrolase_fold"/>
</dbReference>
<dbReference type="EMBL" id="PPXF01000065">
    <property type="protein sequence ID" value="POH59671.1"/>
    <property type="molecule type" value="Genomic_DNA"/>
</dbReference>
<organism evidence="2 3">
    <name type="scientific">Cryobacterium zongtaii</name>
    <dbReference type="NCBI Taxonomy" id="1259217"/>
    <lineage>
        <taxon>Bacteria</taxon>
        <taxon>Bacillati</taxon>
        <taxon>Actinomycetota</taxon>
        <taxon>Actinomycetes</taxon>
        <taxon>Micrococcales</taxon>
        <taxon>Microbacteriaceae</taxon>
        <taxon>Cryobacterium</taxon>
    </lineage>
</organism>
<keyword evidence="1" id="KW-0472">Membrane</keyword>